<gene>
    <name evidence="4" type="primary">LOC106463618</name>
</gene>
<dbReference type="SUPFAM" id="SSF52540">
    <property type="entry name" value="P-loop containing nucleoside triphosphate hydrolases"/>
    <property type="match status" value="1"/>
</dbReference>
<dbReference type="RefSeq" id="XP_013779121.1">
    <property type="nucleotide sequence ID" value="XM_013923667.1"/>
</dbReference>
<dbReference type="InterPro" id="IPR027417">
    <property type="entry name" value="P-loop_NTPase"/>
</dbReference>
<name>A0ABM1BCA4_LIMPO</name>
<organism evidence="3 4">
    <name type="scientific">Limulus polyphemus</name>
    <name type="common">Atlantic horseshoe crab</name>
    <dbReference type="NCBI Taxonomy" id="6850"/>
    <lineage>
        <taxon>Eukaryota</taxon>
        <taxon>Metazoa</taxon>
        <taxon>Ecdysozoa</taxon>
        <taxon>Arthropoda</taxon>
        <taxon>Chelicerata</taxon>
        <taxon>Merostomata</taxon>
        <taxon>Xiphosura</taxon>
        <taxon>Limulidae</taxon>
        <taxon>Limulus</taxon>
    </lineage>
</organism>
<accession>A0ABM1BCA4</accession>
<reference evidence="4" key="1">
    <citation type="submission" date="2025-08" db="UniProtKB">
        <authorList>
            <consortium name="RefSeq"/>
        </authorList>
    </citation>
    <scope>IDENTIFICATION</scope>
    <source>
        <tissue evidence="4">Muscle</tissue>
    </source>
</reference>
<protein>
    <recommendedName>
        <fullName evidence="1">ATP-dependent DNA helicase</fullName>
        <ecNumber evidence="1">5.6.2.3</ecNumber>
    </recommendedName>
</protein>
<keyword evidence="1" id="KW-0234">DNA repair</keyword>
<evidence type="ECO:0000313" key="4">
    <source>
        <dbReference type="RefSeq" id="XP_013779121.1"/>
    </source>
</evidence>
<evidence type="ECO:0000256" key="1">
    <source>
        <dbReference type="RuleBase" id="RU363044"/>
    </source>
</evidence>
<keyword evidence="3" id="KW-1185">Reference proteome</keyword>
<feature type="domain" description="DNA helicase Pif1-like DEAD-box helicase" evidence="2">
    <location>
        <begin position="2"/>
        <end position="70"/>
    </location>
</feature>
<dbReference type="EC" id="5.6.2.3" evidence="1"/>
<dbReference type="PANTHER" id="PTHR10492:SF57">
    <property type="entry name" value="ATP-DEPENDENT DNA HELICASE"/>
    <property type="match status" value="1"/>
</dbReference>
<keyword evidence="1" id="KW-0233">DNA recombination</keyword>
<comment type="cofactor">
    <cofactor evidence="1">
        <name>Mg(2+)</name>
        <dbReference type="ChEBI" id="CHEBI:18420"/>
    </cofactor>
</comment>
<comment type="similarity">
    <text evidence="1">Belongs to the helicase family.</text>
</comment>
<dbReference type="InterPro" id="IPR010285">
    <property type="entry name" value="DNA_helicase_pif1-like_DEAD"/>
</dbReference>
<evidence type="ECO:0000259" key="2">
    <source>
        <dbReference type="Pfam" id="PF05970"/>
    </source>
</evidence>
<evidence type="ECO:0000313" key="3">
    <source>
        <dbReference type="Proteomes" id="UP000694941"/>
    </source>
</evidence>
<dbReference type="PANTHER" id="PTHR10492">
    <property type="match status" value="1"/>
</dbReference>
<dbReference type="Pfam" id="PF05970">
    <property type="entry name" value="PIF1"/>
    <property type="match status" value="1"/>
</dbReference>
<keyword evidence="1" id="KW-0547">Nucleotide-binding</keyword>
<comment type="catalytic activity">
    <reaction evidence="1">
        <text>ATP + H2O = ADP + phosphate + H(+)</text>
        <dbReference type="Rhea" id="RHEA:13065"/>
        <dbReference type="ChEBI" id="CHEBI:15377"/>
        <dbReference type="ChEBI" id="CHEBI:15378"/>
        <dbReference type="ChEBI" id="CHEBI:30616"/>
        <dbReference type="ChEBI" id="CHEBI:43474"/>
        <dbReference type="ChEBI" id="CHEBI:456216"/>
        <dbReference type="EC" id="5.6.2.3"/>
    </reaction>
</comment>
<sequence>MGGVTFIMAGDFRQTQPVVPRGTKADELNAIIWRHVTKLRLRTNKRVKLHGEHSASAFTERLLDIGEDKVLVDSQDGIKVLPCDTMVSSLDEIKNRVFLSITHHYHDQSWLCERAILAPKNDAVNKLNEELLQQIPGGSRSYTSIDTILETDQAVYYPIEFINSLQPPGVPPHNLVLEKGALIMLI</sequence>
<keyword evidence="1" id="KW-0347">Helicase</keyword>
<dbReference type="GeneID" id="106463618"/>
<keyword evidence="1" id="KW-0067">ATP-binding</keyword>
<dbReference type="Proteomes" id="UP000694941">
    <property type="component" value="Unplaced"/>
</dbReference>
<proteinExistence type="inferred from homology"/>
<keyword evidence="1" id="KW-0378">Hydrolase</keyword>
<keyword evidence="1" id="KW-0227">DNA damage</keyword>